<dbReference type="RefSeq" id="XP_021870655.1">
    <property type="nucleotide sequence ID" value="XM_022013423.1"/>
</dbReference>
<dbReference type="PANTHER" id="PTHR15696:SF0">
    <property type="entry name" value="TELOMERASE-BINDING PROTEIN EST1A"/>
    <property type="match status" value="1"/>
</dbReference>
<dbReference type="Pfam" id="PF10373">
    <property type="entry name" value="EST1_DNA_bind"/>
    <property type="match status" value="1"/>
</dbReference>
<feature type="region of interest" description="Disordered" evidence="1">
    <location>
        <begin position="146"/>
        <end position="189"/>
    </location>
</feature>
<dbReference type="STRING" id="4999.A0A1Y1UGF1"/>
<evidence type="ECO:0000256" key="1">
    <source>
        <dbReference type="SAM" id="MobiDB-lite"/>
    </source>
</evidence>
<dbReference type="GO" id="GO:0004540">
    <property type="term" value="F:RNA nuclease activity"/>
    <property type="evidence" value="ECO:0007669"/>
    <property type="project" value="UniProtKB-ARBA"/>
</dbReference>
<evidence type="ECO:0000259" key="2">
    <source>
        <dbReference type="SMART" id="SM00670"/>
    </source>
</evidence>
<feature type="compositionally biased region" description="Acidic residues" evidence="1">
    <location>
        <begin position="366"/>
        <end position="375"/>
    </location>
</feature>
<dbReference type="GO" id="GO:0000184">
    <property type="term" value="P:nuclear-transcribed mRNA catabolic process, nonsense-mediated decay"/>
    <property type="evidence" value="ECO:0007669"/>
    <property type="project" value="TreeGrafter"/>
</dbReference>
<dbReference type="GO" id="GO:0005697">
    <property type="term" value="C:telomerase holoenzyme complex"/>
    <property type="evidence" value="ECO:0007669"/>
    <property type="project" value="TreeGrafter"/>
</dbReference>
<dbReference type="Gene3D" id="3.40.50.1010">
    <property type="entry name" value="5'-nuclease"/>
    <property type="match status" value="1"/>
</dbReference>
<feature type="domain" description="PIN" evidence="2">
    <location>
        <begin position="701"/>
        <end position="843"/>
    </location>
</feature>
<organism evidence="3 4">
    <name type="scientific">Kockovaella imperatae</name>
    <dbReference type="NCBI Taxonomy" id="4999"/>
    <lineage>
        <taxon>Eukaryota</taxon>
        <taxon>Fungi</taxon>
        <taxon>Dikarya</taxon>
        <taxon>Basidiomycota</taxon>
        <taxon>Agaricomycotina</taxon>
        <taxon>Tremellomycetes</taxon>
        <taxon>Tremellales</taxon>
        <taxon>Cuniculitremaceae</taxon>
        <taxon>Kockovaella</taxon>
    </lineage>
</organism>
<dbReference type="AlphaFoldDB" id="A0A1Y1UGF1"/>
<dbReference type="SUPFAM" id="SSF88723">
    <property type="entry name" value="PIN domain-like"/>
    <property type="match status" value="1"/>
</dbReference>
<dbReference type="SUPFAM" id="SSF48452">
    <property type="entry name" value="TPR-like"/>
    <property type="match status" value="1"/>
</dbReference>
<dbReference type="InterPro" id="IPR029060">
    <property type="entry name" value="PIN-like_dom_sf"/>
</dbReference>
<name>A0A1Y1UGF1_9TREE</name>
<dbReference type="Pfam" id="PF13638">
    <property type="entry name" value="PIN_4"/>
    <property type="match status" value="1"/>
</dbReference>
<dbReference type="EMBL" id="NBSH01000007">
    <property type="protein sequence ID" value="ORX36586.1"/>
    <property type="molecule type" value="Genomic_DNA"/>
</dbReference>
<dbReference type="GO" id="GO:0042162">
    <property type="term" value="F:telomeric DNA binding"/>
    <property type="evidence" value="ECO:0007669"/>
    <property type="project" value="TreeGrafter"/>
</dbReference>
<reference evidence="3 4" key="1">
    <citation type="submission" date="2017-03" db="EMBL/GenBank/DDBJ databases">
        <title>Widespread Adenine N6-methylation of Active Genes in Fungi.</title>
        <authorList>
            <consortium name="DOE Joint Genome Institute"/>
            <person name="Mondo S.J."/>
            <person name="Dannebaum R.O."/>
            <person name="Kuo R.C."/>
            <person name="Louie K.B."/>
            <person name="Bewick A.J."/>
            <person name="Labutti K."/>
            <person name="Haridas S."/>
            <person name="Kuo A."/>
            <person name="Salamov A."/>
            <person name="Ahrendt S.R."/>
            <person name="Lau R."/>
            <person name="Bowen B.P."/>
            <person name="Lipzen A."/>
            <person name="Sullivan W."/>
            <person name="Andreopoulos W.B."/>
            <person name="Clum A."/>
            <person name="Lindquist E."/>
            <person name="Daum C."/>
            <person name="Northen T.R."/>
            <person name="Ramamoorthy G."/>
            <person name="Schmitz R.J."/>
            <person name="Gryganskyi A."/>
            <person name="Culley D."/>
            <person name="Magnuson J."/>
            <person name="James T.Y."/>
            <person name="O'Malley M.A."/>
            <person name="Stajich J.E."/>
            <person name="Spatafora J.W."/>
            <person name="Visel A."/>
            <person name="Grigoriev I.V."/>
        </authorList>
    </citation>
    <scope>NUCLEOTIDE SEQUENCE [LARGE SCALE GENOMIC DNA]</scope>
    <source>
        <strain evidence="3 4">NRRL Y-17943</strain>
    </source>
</reference>
<dbReference type="PANTHER" id="PTHR15696">
    <property type="entry name" value="SMG-7 SUPPRESSOR WITH MORPHOLOGICAL EFFECT ON GENITALIA PROTEIN 7"/>
    <property type="match status" value="1"/>
</dbReference>
<proteinExistence type="predicted"/>
<feature type="region of interest" description="Disordered" evidence="1">
    <location>
        <begin position="358"/>
        <end position="402"/>
    </location>
</feature>
<dbReference type="GO" id="GO:0070034">
    <property type="term" value="F:telomerase RNA binding"/>
    <property type="evidence" value="ECO:0007669"/>
    <property type="project" value="TreeGrafter"/>
</dbReference>
<dbReference type="Proteomes" id="UP000193218">
    <property type="component" value="Unassembled WGS sequence"/>
</dbReference>
<evidence type="ECO:0000313" key="3">
    <source>
        <dbReference type="EMBL" id="ORX36586.1"/>
    </source>
</evidence>
<protein>
    <recommendedName>
        <fullName evidence="2">PIN domain-containing protein</fullName>
    </recommendedName>
</protein>
<accession>A0A1Y1UGF1</accession>
<dbReference type="InterPro" id="IPR045153">
    <property type="entry name" value="Est1/Ebs1-like"/>
</dbReference>
<dbReference type="CDD" id="cd09880">
    <property type="entry name" value="PIN_Smg5-6-like"/>
    <property type="match status" value="1"/>
</dbReference>
<dbReference type="InterPro" id="IPR011990">
    <property type="entry name" value="TPR-like_helical_dom_sf"/>
</dbReference>
<dbReference type="InParanoid" id="A0A1Y1UGF1"/>
<keyword evidence="4" id="KW-1185">Reference proteome</keyword>
<dbReference type="GeneID" id="33555231"/>
<feature type="compositionally biased region" description="Basic and acidic residues" evidence="1">
    <location>
        <begin position="153"/>
        <end position="168"/>
    </location>
</feature>
<feature type="region of interest" description="Disordered" evidence="1">
    <location>
        <begin position="673"/>
        <end position="695"/>
    </location>
</feature>
<evidence type="ECO:0000313" key="4">
    <source>
        <dbReference type="Proteomes" id="UP000193218"/>
    </source>
</evidence>
<dbReference type="OrthoDB" id="2017974at2759"/>
<dbReference type="Gene3D" id="1.25.40.10">
    <property type="entry name" value="Tetratricopeptide repeat domain"/>
    <property type="match status" value="1"/>
</dbReference>
<feature type="compositionally biased region" description="Basic residues" evidence="1">
    <location>
        <begin position="684"/>
        <end position="694"/>
    </location>
</feature>
<dbReference type="InterPro" id="IPR018834">
    <property type="entry name" value="DNA/RNA-bd_Est1-type"/>
</dbReference>
<dbReference type="CDD" id="cd22249">
    <property type="entry name" value="UDM1_RNF168_RNF169-like"/>
    <property type="match status" value="1"/>
</dbReference>
<sequence length="865" mass="97413">MALDPSAGISVLMQPGTTHRSAHGEDTAAWMDLIAKHKELADLHHLFLVRVFDPLIPSTFSQLAVKYNIPSRLWQVSFHLILERLRLAWMTAHPSALDLLTDLVYDAYKFYTDLLEDQAMSHFRTAWIEALGDLARYRMNIASHVSSNGGALDSRRGTDYRPRSRDDLDGPAQSSGASIGAEVAESWDVEDQETWRTTARDWYSMGVTEKPGEGRLHHHLALLCRDVPGLEPRALHHFTKSLVVTHEYATSRETILPLFDSALQSQRSLPEAKAVDLFVRLHGMLFTKIDLDNFKPVMSRYMERLDEDARLDHANRPTNISQVDWMIMASVNLAAMLQYGSPTGVIRKAFAMEGQERRRAHAVLEDDHEGEDDAERAEGSDEQHHGSTLDSTVTIPPAIPEESTTMPMVLTDAIEMTMEVFSFLLSTPFRQQGLQTVLNPYLTCLLTFIATAFRQTHIGDLLLPHVPWYPLVEFFNKYSPEIKEETKLVSHIPLPEDWALRGMEWVGRRVYERGFWKTKSNSRNSGGVAQPHSGERFASEMDVLLANFDSSLDISQGVVEEAEDTDLTDGPTAVNARRWRRVAWAAGVMVKHMDGLELRDGKVVITGSLKRRLDDISSMKEIQRIQEEEAMFRRKQRQQEEEDLEIAEQIESEIEDGDPEMAALRERRRRLRSMLDSALPRPSSKPKKSSRKSLHAMPGYTTLVFDTNVLLSSLELVKRVIDGGQWKVVVPLPVITELDGLSRNPPPLGESASLAITYLEARVRSHSRNLKIQTSKGNYLSDLTIRAESHHDAGRTDGTTMDDLILNVASFQSEHFRSNAGSNAEGGGAIQVLMVTFDRNLRLRARARGIEAADEKEMVGVWGSL</sequence>
<feature type="compositionally biased region" description="Basic and acidic residues" evidence="1">
    <location>
        <begin position="376"/>
        <end position="387"/>
    </location>
</feature>
<dbReference type="SMART" id="SM00670">
    <property type="entry name" value="PINc"/>
    <property type="match status" value="1"/>
</dbReference>
<gene>
    <name evidence="3" type="ORF">BD324DRAFT_580049</name>
</gene>
<dbReference type="InterPro" id="IPR002716">
    <property type="entry name" value="PIN_dom"/>
</dbReference>
<comment type="caution">
    <text evidence="3">The sequence shown here is derived from an EMBL/GenBank/DDBJ whole genome shotgun (WGS) entry which is preliminary data.</text>
</comment>